<dbReference type="EMBL" id="CAXIEN010000338">
    <property type="protein sequence ID" value="CAL1294094.1"/>
    <property type="molecule type" value="Genomic_DNA"/>
</dbReference>
<feature type="signal peptide" evidence="1">
    <location>
        <begin position="1"/>
        <end position="17"/>
    </location>
</feature>
<protein>
    <recommendedName>
        <fullName evidence="4">Glycine-rich protein</fullName>
    </recommendedName>
</protein>
<name>A0AAV2BF51_9ARAC</name>
<evidence type="ECO:0008006" key="4">
    <source>
        <dbReference type="Google" id="ProtNLM"/>
    </source>
</evidence>
<sequence length="83" mass="8273">MKALVAVLPLLLVAVQAGKLLHHELLDAHSLGSHGISLEGHGGGIGLGGHKGLDAIELGGHGGGLALEGYKGLDAIELGGHNY</sequence>
<dbReference type="AlphaFoldDB" id="A0AAV2BF51"/>
<evidence type="ECO:0000256" key="1">
    <source>
        <dbReference type="SAM" id="SignalP"/>
    </source>
</evidence>
<evidence type="ECO:0000313" key="2">
    <source>
        <dbReference type="EMBL" id="CAL1294094.1"/>
    </source>
</evidence>
<feature type="chain" id="PRO_5043965482" description="Glycine-rich protein" evidence="1">
    <location>
        <begin position="18"/>
        <end position="83"/>
    </location>
</feature>
<evidence type="ECO:0000313" key="3">
    <source>
        <dbReference type="Proteomes" id="UP001497382"/>
    </source>
</evidence>
<feature type="non-terminal residue" evidence="2">
    <location>
        <position position="83"/>
    </location>
</feature>
<organism evidence="2 3">
    <name type="scientific">Larinioides sclopetarius</name>
    <dbReference type="NCBI Taxonomy" id="280406"/>
    <lineage>
        <taxon>Eukaryota</taxon>
        <taxon>Metazoa</taxon>
        <taxon>Ecdysozoa</taxon>
        <taxon>Arthropoda</taxon>
        <taxon>Chelicerata</taxon>
        <taxon>Arachnida</taxon>
        <taxon>Araneae</taxon>
        <taxon>Araneomorphae</taxon>
        <taxon>Entelegynae</taxon>
        <taxon>Araneoidea</taxon>
        <taxon>Araneidae</taxon>
        <taxon>Larinioides</taxon>
    </lineage>
</organism>
<reference evidence="2 3" key="1">
    <citation type="submission" date="2024-04" db="EMBL/GenBank/DDBJ databases">
        <authorList>
            <person name="Rising A."/>
            <person name="Reimegard J."/>
            <person name="Sonavane S."/>
            <person name="Akerstrom W."/>
            <person name="Nylinder S."/>
            <person name="Hedman E."/>
            <person name="Kallberg Y."/>
        </authorList>
    </citation>
    <scope>NUCLEOTIDE SEQUENCE [LARGE SCALE GENOMIC DNA]</scope>
</reference>
<gene>
    <name evidence="2" type="ORF">LARSCL_LOCUS18526</name>
</gene>
<dbReference type="Proteomes" id="UP001497382">
    <property type="component" value="Unassembled WGS sequence"/>
</dbReference>
<proteinExistence type="predicted"/>
<keyword evidence="3" id="KW-1185">Reference proteome</keyword>
<accession>A0AAV2BF51</accession>
<comment type="caution">
    <text evidence="2">The sequence shown here is derived from an EMBL/GenBank/DDBJ whole genome shotgun (WGS) entry which is preliminary data.</text>
</comment>
<keyword evidence="1" id="KW-0732">Signal</keyword>